<accession>A0A1R0X343</accession>
<dbReference type="AlphaFoldDB" id="A0A1R0X343"/>
<name>A0A1R0X343_9BACL</name>
<protein>
    <submittedName>
        <fullName evidence="1">Uncharacterized protein</fullName>
    </submittedName>
</protein>
<evidence type="ECO:0000313" key="2">
    <source>
        <dbReference type="Proteomes" id="UP000187465"/>
    </source>
</evidence>
<proteinExistence type="predicted"/>
<dbReference type="Proteomes" id="UP000187465">
    <property type="component" value="Unassembled WGS sequence"/>
</dbReference>
<gene>
    <name evidence="1" type="ORF">BJP51_24285</name>
</gene>
<sequence>MKTSLRAFVPPFMDGKFLCEDYKDKVHPETYTFFIIQKKTASSARTIQSSLLITLFYFY</sequence>
<organism evidence="1 2">
    <name type="scientific">Paenibacillus odorifer</name>
    <dbReference type="NCBI Taxonomy" id="189426"/>
    <lineage>
        <taxon>Bacteria</taxon>
        <taxon>Bacillati</taxon>
        <taxon>Bacillota</taxon>
        <taxon>Bacilli</taxon>
        <taxon>Bacillales</taxon>
        <taxon>Paenibacillaceae</taxon>
        <taxon>Paenibacillus</taxon>
    </lineage>
</organism>
<reference evidence="1 2" key="1">
    <citation type="submission" date="2016-10" db="EMBL/GenBank/DDBJ databases">
        <title>Paenibacillus species isolates.</title>
        <authorList>
            <person name="Beno S.M."/>
        </authorList>
    </citation>
    <scope>NUCLEOTIDE SEQUENCE [LARGE SCALE GENOMIC DNA]</scope>
    <source>
        <strain evidence="1 2">FSL H7-0604</strain>
    </source>
</reference>
<comment type="caution">
    <text evidence="1">The sequence shown here is derived from an EMBL/GenBank/DDBJ whole genome shotgun (WGS) entry which is preliminary data.</text>
</comment>
<dbReference type="EMBL" id="MKQP01000035">
    <property type="protein sequence ID" value="OMD27642.1"/>
    <property type="molecule type" value="Genomic_DNA"/>
</dbReference>
<evidence type="ECO:0000313" key="1">
    <source>
        <dbReference type="EMBL" id="OMD27642.1"/>
    </source>
</evidence>